<dbReference type="RefSeq" id="NP_001266344.1">
    <property type="nucleotide sequence ID" value="NM_001279415.2"/>
</dbReference>
<dbReference type="KEGG" id="bmor:101745204"/>
<dbReference type="GO" id="GO:0005634">
    <property type="term" value="C:nucleus"/>
    <property type="evidence" value="ECO:0007669"/>
    <property type="project" value="UniProtKB-SubCell"/>
</dbReference>
<reference evidence="9" key="3">
    <citation type="submission" date="2022-06" db="UniProtKB">
        <authorList>
            <consortium name="EnsemblMetazoa"/>
        </authorList>
    </citation>
    <scope>IDENTIFICATION</scope>
    <source>
        <strain evidence="9">p50T (Dazao)</strain>
    </source>
</reference>
<dbReference type="PANTHER" id="PTHR31740:SF2">
    <property type="entry name" value="CENTROMERE PROTEIN L"/>
    <property type="match status" value="1"/>
</dbReference>
<keyword evidence="7" id="KW-0137">Centromere</keyword>
<evidence type="ECO:0000256" key="6">
    <source>
        <dbReference type="ARBA" id="ARBA00023242"/>
    </source>
</evidence>
<dbReference type="GeneID" id="101745204"/>
<sequence length="302" mass="34199">MSSLRLDSCWEQEEDGNTSRHVTGDPIALIYNEGLWKINKVSPLYNLQYNGIKLKQYGSKILQALVSSLQMSNTAKYTVVLEELPLLKYSEEDSSGILITVRSSQEDSNTKKVAYVAILLSWGISISMENAIHLPYMLERGEQRVGTVVKTILQTAFDCNIKQFSFTQHQLLNFGFSFIDSDTSRSNDQFTLVYRSPQTEVKSKLSLSFDIGDVRLIWNGIKDETTKKADLIILAYQILQNQIFSLGYLDVTVFDLSEINLTKAEIKCNGGVKMKTPEIVNCVFTVLNEICCDLWQDLNITE</sequence>
<keyword evidence="6" id="KW-0539">Nucleus</keyword>
<reference evidence="10" key="2">
    <citation type="journal article" date="2008" name="Insect Biochem. Mol. Biol.">
        <title>The genome of a lepidopteran model insect, the silkworm Bombyx mori.</title>
        <authorList>
            <consortium name="International Silkworm Genome Consortium"/>
        </authorList>
    </citation>
    <scope>NUCLEOTIDE SEQUENCE [LARGE SCALE GENOMIC DNA]</scope>
    <source>
        <strain evidence="10">p50T</strain>
    </source>
</reference>
<dbReference type="GO" id="GO:0000775">
    <property type="term" value="C:chromosome, centromeric region"/>
    <property type="evidence" value="ECO:0007669"/>
    <property type="project" value="UniProtKB-SubCell"/>
</dbReference>
<dbReference type="Proteomes" id="UP000005204">
    <property type="component" value="Unassembled WGS sequence"/>
</dbReference>
<evidence type="ECO:0000256" key="5">
    <source>
        <dbReference type="ARBA" id="ARBA00022454"/>
    </source>
</evidence>
<dbReference type="CTD" id="101745204"/>
<evidence type="ECO:0000256" key="1">
    <source>
        <dbReference type="ARBA" id="ARBA00004123"/>
    </source>
</evidence>
<comment type="subcellular location">
    <subcellularLocation>
        <location evidence="2">Chromosome</location>
        <location evidence="2">Centromere</location>
    </subcellularLocation>
    <subcellularLocation>
        <location evidence="1">Nucleus</location>
    </subcellularLocation>
</comment>
<proteinExistence type="evidence at transcript level"/>
<evidence type="ECO:0000313" key="10">
    <source>
        <dbReference type="Proteomes" id="UP000005204"/>
    </source>
</evidence>
<evidence type="ECO:0000256" key="3">
    <source>
        <dbReference type="ARBA" id="ARBA00011060"/>
    </source>
</evidence>
<dbReference type="STRING" id="7091.H9IXB1"/>
<dbReference type="EnsemblMetazoa" id="NM_001279415.1">
    <property type="protein sequence ID" value="NP_001266344.1"/>
    <property type="gene ID" value="GeneID_101745204"/>
</dbReference>
<dbReference type="HOGENOM" id="CLU_987898_0_0_1"/>
<evidence type="ECO:0000256" key="4">
    <source>
        <dbReference type="ARBA" id="ARBA00016380"/>
    </source>
</evidence>
<keyword evidence="5" id="KW-0158">Chromosome</keyword>
<comment type="similarity">
    <text evidence="3">Belongs to the CENP-L/IML3 family.</text>
</comment>
<dbReference type="Pfam" id="PF13092">
    <property type="entry name" value="CENP-L"/>
    <property type="match status" value="1"/>
</dbReference>
<accession>H9IXB1</accession>
<keyword evidence="10" id="KW-1185">Reference proteome</keyword>
<evidence type="ECO:0000256" key="2">
    <source>
        <dbReference type="ARBA" id="ARBA00004584"/>
    </source>
</evidence>
<name>H9IXB1_BOMMO</name>
<dbReference type="InParanoid" id="H9IXB1"/>
<dbReference type="InterPro" id="IPR025204">
    <property type="entry name" value="CENP-L"/>
</dbReference>
<evidence type="ECO:0000256" key="7">
    <source>
        <dbReference type="ARBA" id="ARBA00023328"/>
    </source>
</evidence>
<dbReference type="OMA" id="TACKMDQ"/>
<dbReference type="AlphaFoldDB" id="H9IXB1"/>
<dbReference type="EMBL" id="AK289344">
    <property type="protein sequence ID" value="BAM73871.1"/>
    <property type="molecule type" value="mRNA"/>
</dbReference>
<reference evidence="8" key="1">
    <citation type="submission" date="2007-09" db="EMBL/GenBank/DDBJ databases">
        <title>The cytochrome P450 genes of the silkworm, Bombyx mori.</title>
        <authorList>
            <person name="Kozaki T."/>
            <person name="Mita K."/>
            <person name="Shinoda T."/>
        </authorList>
    </citation>
    <scope>NUCLEOTIDE SEQUENCE</scope>
    <source>
        <tissue evidence="8">Diapause destinated embryos</tissue>
    </source>
</reference>
<dbReference type="OrthoDB" id="6336727at2759"/>
<organism evidence="8">
    <name type="scientific">Bombyx mori</name>
    <name type="common">Silk moth</name>
    <dbReference type="NCBI Taxonomy" id="7091"/>
    <lineage>
        <taxon>Eukaryota</taxon>
        <taxon>Metazoa</taxon>
        <taxon>Ecdysozoa</taxon>
        <taxon>Arthropoda</taxon>
        <taxon>Hexapoda</taxon>
        <taxon>Insecta</taxon>
        <taxon>Pterygota</taxon>
        <taxon>Neoptera</taxon>
        <taxon>Endopterygota</taxon>
        <taxon>Lepidoptera</taxon>
        <taxon>Glossata</taxon>
        <taxon>Ditrysia</taxon>
        <taxon>Bombycoidea</taxon>
        <taxon>Bombycidae</taxon>
        <taxon>Bombycinae</taxon>
        <taxon>Bombyx</taxon>
    </lineage>
</organism>
<dbReference type="SMR" id="H9IXB1"/>
<evidence type="ECO:0000313" key="8">
    <source>
        <dbReference type="EMBL" id="BAM73871.1"/>
    </source>
</evidence>
<dbReference type="PaxDb" id="7091-BGIBMGA001894-TA"/>
<dbReference type="eggNOG" id="ENOG502TBCZ">
    <property type="taxonomic scope" value="Eukaryota"/>
</dbReference>
<dbReference type="PANTHER" id="PTHR31740">
    <property type="entry name" value="CENTROMERE PROTEIN L"/>
    <property type="match status" value="1"/>
</dbReference>
<gene>
    <name evidence="8" type="primary">CYP340</name>
    <name evidence="9" type="synonym">101745204</name>
</gene>
<evidence type="ECO:0000313" key="9">
    <source>
        <dbReference type="EnsemblMetazoa" id="NP_001266344.1"/>
    </source>
</evidence>
<protein>
    <recommendedName>
        <fullName evidence="4">Centromere protein L</fullName>
    </recommendedName>
</protein>